<comment type="caution">
    <text evidence="1">The sequence shown here is derived from an EMBL/GenBank/DDBJ whole genome shotgun (WGS) entry which is preliminary data.</text>
</comment>
<accession>A0ABV5SIX4</accession>
<protein>
    <submittedName>
        <fullName evidence="1">Uncharacterized protein</fullName>
    </submittedName>
</protein>
<dbReference type="EMBL" id="JBHMBW010000106">
    <property type="protein sequence ID" value="MFB9631626.1"/>
    <property type="molecule type" value="Genomic_DNA"/>
</dbReference>
<dbReference type="RefSeq" id="WP_344993108.1">
    <property type="nucleotide sequence ID" value="NZ_BAAAXV010000006.1"/>
</dbReference>
<organism evidence="1 2">
    <name type="scientific">Nonomuraea helvata</name>
    <dbReference type="NCBI Taxonomy" id="37484"/>
    <lineage>
        <taxon>Bacteria</taxon>
        <taxon>Bacillati</taxon>
        <taxon>Actinomycetota</taxon>
        <taxon>Actinomycetes</taxon>
        <taxon>Streptosporangiales</taxon>
        <taxon>Streptosporangiaceae</taxon>
        <taxon>Nonomuraea</taxon>
    </lineage>
</organism>
<proteinExistence type="predicted"/>
<name>A0ABV5SIX4_9ACTN</name>
<keyword evidence="2" id="KW-1185">Reference proteome</keyword>
<dbReference type="Proteomes" id="UP001589532">
    <property type="component" value="Unassembled WGS sequence"/>
</dbReference>
<gene>
    <name evidence="1" type="ORF">ACFFSA_51935</name>
</gene>
<evidence type="ECO:0000313" key="2">
    <source>
        <dbReference type="Proteomes" id="UP001589532"/>
    </source>
</evidence>
<reference evidence="1 2" key="1">
    <citation type="submission" date="2024-09" db="EMBL/GenBank/DDBJ databases">
        <authorList>
            <person name="Sun Q."/>
            <person name="Mori K."/>
        </authorList>
    </citation>
    <scope>NUCLEOTIDE SEQUENCE [LARGE SCALE GENOMIC DNA]</scope>
    <source>
        <strain evidence="1 2">JCM 3143</strain>
    </source>
</reference>
<sequence length="73" mass="7688">MVDGTLSGTEFVVMEFNHSNGRLSVHGTYTYSVHNLDDALADAQGAATAASAKKSPVTYVVARVQQEAVFPAS</sequence>
<evidence type="ECO:0000313" key="1">
    <source>
        <dbReference type="EMBL" id="MFB9631626.1"/>
    </source>
</evidence>